<reference evidence="3 4" key="1">
    <citation type="submission" date="2018-01" db="EMBL/GenBank/DDBJ databases">
        <title>Genomic Encyclopedia of Type Strains, Phase III (KMG-III): the genomes of soil and plant-associated and newly described type strains.</title>
        <authorList>
            <person name="Whitman W."/>
        </authorList>
    </citation>
    <scope>NUCLEOTIDE SEQUENCE [LARGE SCALE GENOMIC DNA]</scope>
    <source>
        <strain evidence="3 4">JCM 18070</strain>
    </source>
</reference>
<name>A0A2S4MMP7_9BURK</name>
<evidence type="ECO:0000313" key="3">
    <source>
        <dbReference type="EMBL" id="POR55915.1"/>
    </source>
</evidence>
<dbReference type="GO" id="GO:0009103">
    <property type="term" value="P:lipopolysaccharide biosynthetic process"/>
    <property type="evidence" value="ECO:0007669"/>
    <property type="project" value="TreeGrafter"/>
</dbReference>
<dbReference type="GO" id="GO:0016757">
    <property type="term" value="F:glycosyltransferase activity"/>
    <property type="evidence" value="ECO:0007669"/>
    <property type="project" value="InterPro"/>
</dbReference>
<dbReference type="Proteomes" id="UP000237381">
    <property type="component" value="Unassembled WGS sequence"/>
</dbReference>
<feature type="domain" description="Glycosyl transferase family 1" evidence="2">
    <location>
        <begin position="616"/>
        <end position="788"/>
    </location>
</feature>
<keyword evidence="1 3" id="KW-0808">Transferase</keyword>
<dbReference type="CDD" id="cd03801">
    <property type="entry name" value="GT4_PimA-like"/>
    <property type="match status" value="1"/>
</dbReference>
<sequence length="1258" mass="139164">MRIVIDMQGAQSASRFRGIGRYTLGFVQRVVANRGEHEVILALSGMLPDAIESIRSAFRGLLPQENIRVWYAPGHTAEFGGNDSGREVAELIREAFLASLKPDVIHVTSMFEGYVDDAITSIGRLDRTTPVSVCLYDLIPLLNPAEYLAPNPRYEEYYRRKVQYTEHAKCLLAISESSQREAQQCLNVPPERICNISSAIEPTFRPLEIDARTSSQLRAKFGLTRPFLLYTGGADERKNLRRLIQAYGALPRSTRSKYQLLLAGQMTQGRMDELRADATNAGLAQDELQFTGYVSDEELIQLYNLCWLFVFPSWHEGFGLPALEAMACGAPVIGANTSSLPEVIGLESAMFDPLSVEAITAKMAQALEDEPFRAMLREHGLQRAHLFSWDETARRAITAWEALQAEPEHNTPPLGATPGRKPRLAFVSPLPPERTGIADYSAELLPALSAHYDIEIVSAQERIDLPWARDHAKVRDVEWLRANAGRVDRVLYHMGNSPFHQHMLGLMREVPGTVVMHDFFISSLLAWLETHAGAGSIWSEALHEGHGYAAVRERFLDLDRARREYPASLGILQAAQGVIFHSNYSRHLARTWYGEASAQNTAVIPLLRESAKRTDRSAARAELGLADDAFVICSFGFLDQTKQNDRLLNSFLHSALAADKRCELVFVGENHGGDYGAALLKTIEASGIKSRVRITGFASREMFHHYLAAADLAVQLRMHSRGETSAAVLDCMNYGLPLIVNANGSLAELDRDAVWLLDDVFTDADLTNALEALWRDADHRRTLGSRAQHIIASEHSPEACAQRYTEAIEQFYARSRTSLSALVNEIARQPHFSPDNERLCQVSGSLAATFAPLRPARRLLLDVTATCGNDLKTGIERVVRALTIALLQAPPAGLSVEPVYLSNESGRWHYRAASAYAMELLGCPADALPDEVINPEQGDIILGLDLAGDTLVQAAREGLFREYRDRGVGVYFAVHDLLPVRIPDVFPPGADENFSRWLNEIARFDGAVCVSKAVADDLVQWRTEQGLAAEGERPFKVSWSHHGADVGNSAPSRGLTPDAGATLRAIRSRPSFLLVGTIEPRKGYMQVLEAFEQLWRNGVDANLVIVGREGWKGLPDAMRRDIPETVRCLTTHAEKGKRLFWLDGISDEYLEEVYGACACLVSASFGEGFGLPLIEAARHQMPLFVRDIPVFREVAGDHAYYFTAQNGTELATAIEAWLALHAKGQVPESAGIAFLTWEQSARNLGNFIATQATLLVDL</sequence>
<protein>
    <submittedName>
        <fullName evidence="3">Glycosyltransferase involved in cell wall biosynthesis</fullName>
    </submittedName>
</protein>
<dbReference type="FunFam" id="3.40.50.2000:FF:000119">
    <property type="entry name" value="Glycosyl transferase group 1"/>
    <property type="match status" value="1"/>
</dbReference>
<evidence type="ECO:0000256" key="1">
    <source>
        <dbReference type="ARBA" id="ARBA00022679"/>
    </source>
</evidence>
<dbReference type="InterPro" id="IPR001296">
    <property type="entry name" value="Glyco_trans_1"/>
</dbReference>
<gene>
    <name evidence="3" type="ORF">B0G62_101311</name>
</gene>
<dbReference type="Pfam" id="PF00534">
    <property type="entry name" value="Glycos_transf_1"/>
    <property type="match status" value="3"/>
</dbReference>
<organism evidence="3 4">
    <name type="scientific">Paraburkholderia eburnea</name>
    <dbReference type="NCBI Taxonomy" id="1189126"/>
    <lineage>
        <taxon>Bacteria</taxon>
        <taxon>Pseudomonadati</taxon>
        <taxon>Pseudomonadota</taxon>
        <taxon>Betaproteobacteria</taxon>
        <taxon>Burkholderiales</taxon>
        <taxon>Burkholderiaceae</taxon>
        <taxon>Paraburkholderia</taxon>
    </lineage>
</organism>
<feature type="domain" description="Glycosyl transferase family 1" evidence="2">
    <location>
        <begin position="223"/>
        <end position="380"/>
    </location>
</feature>
<dbReference type="Gene3D" id="3.40.50.2000">
    <property type="entry name" value="Glycogen Phosphorylase B"/>
    <property type="match status" value="5"/>
</dbReference>
<dbReference type="SUPFAM" id="SSF53756">
    <property type="entry name" value="UDP-Glycosyltransferase/glycogen phosphorylase"/>
    <property type="match status" value="3"/>
</dbReference>
<dbReference type="PANTHER" id="PTHR46401">
    <property type="entry name" value="GLYCOSYLTRANSFERASE WBBK-RELATED"/>
    <property type="match status" value="1"/>
</dbReference>
<comment type="caution">
    <text evidence="3">The sequence shown here is derived from an EMBL/GenBank/DDBJ whole genome shotgun (WGS) entry which is preliminary data.</text>
</comment>
<accession>A0A2S4MMP7</accession>
<dbReference type="EMBL" id="PQGA01000001">
    <property type="protein sequence ID" value="POR55915.1"/>
    <property type="molecule type" value="Genomic_DNA"/>
</dbReference>
<dbReference type="CDD" id="cd03809">
    <property type="entry name" value="GT4_MtfB-like"/>
    <property type="match status" value="2"/>
</dbReference>
<feature type="domain" description="Glycosyl transferase family 1" evidence="2">
    <location>
        <begin position="1069"/>
        <end position="1219"/>
    </location>
</feature>
<dbReference type="PANTHER" id="PTHR46401:SF2">
    <property type="entry name" value="GLYCOSYLTRANSFERASE WBBK-RELATED"/>
    <property type="match status" value="1"/>
</dbReference>
<dbReference type="OrthoDB" id="433681at2"/>
<dbReference type="AlphaFoldDB" id="A0A2S4MMP7"/>
<evidence type="ECO:0000313" key="4">
    <source>
        <dbReference type="Proteomes" id="UP000237381"/>
    </source>
</evidence>
<proteinExistence type="predicted"/>
<keyword evidence="4" id="KW-1185">Reference proteome</keyword>
<evidence type="ECO:0000259" key="2">
    <source>
        <dbReference type="Pfam" id="PF00534"/>
    </source>
</evidence>